<sequence length="362" mass="39884">MKQVVRINPLDGSLRQAGDQVTFVLPLGTYDLSTLRLWFLASMTGTAGQQSLPRDVETLIETLEVYVGQVKVQHTSYYNQIARILFDFDREVNEVSQRSYLGNSLWINSGLGNTTLNTVNALPCCMSKWVGFLGCGEVIDTSFTGPIRIVITLAPNQVLLANITNAAYRLSDLHMTLETVSDSTPKSVGFDSYKSFLQGNASYSQQTQMSLSARHIDYLIATYLPPDYRSRAIANTTTDCGTSYFFAHGSGTGTLPSTTWNFKINGQNCIQYQPSLFQATEFMNDLFPDSGSIASPLNTTKTGTSVILGQSALNKYLWATGLRLDLDAADGVDLMSNFSLLVAKCDSLLRYDPKTKSYIFEA</sequence>
<dbReference type="EMBL" id="PGGS01000101">
    <property type="protein sequence ID" value="PNH09168.1"/>
    <property type="molecule type" value="Genomic_DNA"/>
</dbReference>
<name>A0A2J8A9F7_9CHLO</name>
<evidence type="ECO:0000313" key="1">
    <source>
        <dbReference type="EMBL" id="PNH09168.1"/>
    </source>
</evidence>
<gene>
    <name evidence="1" type="ORF">TSOC_004217</name>
</gene>
<proteinExistence type="predicted"/>
<reference evidence="1 2" key="1">
    <citation type="journal article" date="2017" name="Mol. Biol. Evol.">
        <title>The 4-celled Tetrabaena socialis nuclear genome reveals the essential components for genetic control of cell number at the origin of multicellularity in the volvocine lineage.</title>
        <authorList>
            <person name="Featherston J."/>
            <person name="Arakaki Y."/>
            <person name="Hanschen E.R."/>
            <person name="Ferris P.J."/>
            <person name="Michod R.E."/>
            <person name="Olson B.J.S.C."/>
            <person name="Nozaki H."/>
            <person name="Durand P.M."/>
        </authorList>
    </citation>
    <scope>NUCLEOTIDE SEQUENCE [LARGE SCALE GENOMIC DNA]</scope>
    <source>
        <strain evidence="1 2">NIES-571</strain>
    </source>
</reference>
<organism evidence="1 2">
    <name type="scientific">Tetrabaena socialis</name>
    <dbReference type="NCBI Taxonomy" id="47790"/>
    <lineage>
        <taxon>Eukaryota</taxon>
        <taxon>Viridiplantae</taxon>
        <taxon>Chlorophyta</taxon>
        <taxon>core chlorophytes</taxon>
        <taxon>Chlorophyceae</taxon>
        <taxon>CS clade</taxon>
        <taxon>Chlamydomonadales</taxon>
        <taxon>Tetrabaenaceae</taxon>
        <taxon>Tetrabaena</taxon>
    </lineage>
</organism>
<dbReference type="AlphaFoldDB" id="A0A2J8A9F7"/>
<protein>
    <recommendedName>
        <fullName evidence="3">Capsid protein</fullName>
    </recommendedName>
</protein>
<dbReference type="OrthoDB" id="10581349at2759"/>
<evidence type="ECO:0000313" key="2">
    <source>
        <dbReference type="Proteomes" id="UP000236333"/>
    </source>
</evidence>
<comment type="caution">
    <text evidence="1">The sequence shown here is derived from an EMBL/GenBank/DDBJ whole genome shotgun (WGS) entry which is preliminary data.</text>
</comment>
<accession>A0A2J8A9F7</accession>
<dbReference type="Proteomes" id="UP000236333">
    <property type="component" value="Unassembled WGS sequence"/>
</dbReference>
<evidence type="ECO:0008006" key="3">
    <source>
        <dbReference type="Google" id="ProtNLM"/>
    </source>
</evidence>
<keyword evidence="2" id="KW-1185">Reference proteome</keyword>